<keyword evidence="2" id="KW-0472">Membrane</keyword>
<gene>
    <name evidence="4" type="primary">LOC105429961</name>
</gene>
<name>A0A6I9WJF4_9HYME</name>
<evidence type="ECO:0000313" key="3">
    <source>
        <dbReference type="Proteomes" id="UP000504615"/>
    </source>
</evidence>
<proteinExistence type="predicted"/>
<organism evidence="3 4">
    <name type="scientific">Pogonomyrmex barbatus</name>
    <name type="common">red harvester ant</name>
    <dbReference type="NCBI Taxonomy" id="144034"/>
    <lineage>
        <taxon>Eukaryota</taxon>
        <taxon>Metazoa</taxon>
        <taxon>Ecdysozoa</taxon>
        <taxon>Arthropoda</taxon>
        <taxon>Hexapoda</taxon>
        <taxon>Insecta</taxon>
        <taxon>Pterygota</taxon>
        <taxon>Neoptera</taxon>
        <taxon>Endopterygota</taxon>
        <taxon>Hymenoptera</taxon>
        <taxon>Apocrita</taxon>
        <taxon>Aculeata</taxon>
        <taxon>Formicoidea</taxon>
        <taxon>Formicidae</taxon>
        <taxon>Myrmicinae</taxon>
        <taxon>Pogonomyrmex</taxon>
    </lineage>
</organism>
<evidence type="ECO:0000256" key="2">
    <source>
        <dbReference type="SAM" id="Phobius"/>
    </source>
</evidence>
<keyword evidence="2" id="KW-1133">Transmembrane helix</keyword>
<evidence type="ECO:0000313" key="4">
    <source>
        <dbReference type="RefSeq" id="XP_011641533.1"/>
    </source>
</evidence>
<dbReference type="RefSeq" id="XP_011641533.1">
    <property type="nucleotide sequence ID" value="XM_011643231.1"/>
</dbReference>
<dbReference type="AlphaFoldDB" id="A0A6I9WJF4"/>
<protein>
    <submittedName>
        <fullName evidence="4">Coiled-coil domain-containing protein 51-like isoform X2</fullName>
    </submittedName>
</protein>
<accession>A0A6I9WJF4</accession>
<feature type="transmembrane region" description="Helical" evidence="2">
    <location>
        <begin position="157"/>
        <end position="177"/>
    </location>
</feature>
<dbReference type="OrthoDB" id="6243211at2759"/>
<keyword evidence="3" id="KW-1185">Reference proteome</keyword>
<reference evidence="4" key="1">
    <citation type="submission" date="2025-08" db="UniProtKB">
        <authorList>
            <consortium name="RefSeq"/>
        </authorList>
    </citation>
    <scope>IDENTIFICATION</scope>
</reference>
<feature type="coiled-coil region" evidence="1">
    <location>
        <begin position="50"/>
        <end position="77"/>
    </location>
</feature>
<dbReference type="PANTHER" id="PTHR28624:SF1">
    <property type="entry name" value="MITOCHONDRIAL POTASSIUM CHANNEL"/>
    <property type="match status" value="1"/>
</dbReference>
<sequence>MSQKKCRKLNNQVIMIQDLNIKALESNIPLSGKIVKWWQRYNQLIGLDTVEAARRQMIALQNKLFECQDNRRTLNKELTDITYKLQDIYAELVQTKRDDPKYVQLTIVEHKYLQEQKKVINQQMLSEKEERDNFTQLATAIKEYHDSQNLHAQKYKYLSFFASAVLAIASLIGSMMLNNKRILDVRNTIQTAQEKNELLLQANTNELSDIKKTLHSLNITFSQQLANIKKEQENKENSNKSSTSNIAPNIIPNIFMTSAKYSANLLISGLNYFKRGIYASG</sequence>
<evidence type="ECO:0000256" key="1">
    <source>
        <dbReference type="SAM" id="Coils"/>
    </source>
</evidence>
<dbReference type="GeneID" id="105429961"/>
<keyword evidence="1" id="KW-0175">Coiled coil</keyword>
<dbReference type="PANTHER" id="PTHR28624">
    <property type="entry name" value="COILED-COIL DOMAIN-CONTAINING PROTEIN 51"/>
    <property type="match status" value="1"/>
</dbReference>
<dbReference type="Proteomes" id="UP000504615">
    <property type="component" value="Unplaced"/>
</dbReference>
<keyword evidence="2" id="KW-0812">Transmembrane</keyword>
<dbReference type="InterPro" id="IPR037660">
    <property type="entry name" value="CCDC51"/>
</dbReference>